<evidence type="ECO:0000256" key="2">
    <source>
        <dbReference type="ARBA" id="ARBA00022741"/>
    </source>
</evidence>
<dbReference type="SUPFAM" id="SSF47819">
    <property type="entry name" value="HRDC-like"/>
    <property type="match status" value="1"/>
</dbReference>
<comment type="catalytic activity">
    <reaction evidence="8">
        <text>Couples ATP hydrolysis with the unwinding of duplex DNA by translocating in the 3'-5' direction.</text>
        <dbReference type="EC" id="5.6.2.4"/>
    </reaction>
</comment>
<dbReference type="Gene3D" id="1.10.150.80">
    <property type="entry name" value="HRDC domain"/>
    <property type="match status" value="1"/>
</dbReference>
<feature type="domain" description="UvrD-like helicase ATP-binding" evidence="14">
    <location>
        <begin position="276"/>
        <end position="548"/>
    </location>
</feature>
<name>A0A4R7I147_9ACTN</name>
<evidence type="ECO:0000256" key="7">
    <source>
        <dbReference type="ARBA" id="ARBA00023235"/>
    </source>
</evidence>
<feature type="compositionally biased region" description="Polar residues" evidence="12">
    <location>
        <begin position="27"/>
        <end position="36"/>
    </location>
</feature>
<dbReference type="InterPro" id="IPR000212">
    <property type="entry name" value="DNA_helicase_UvrD/REP"/>
</dbReference>
<dbReference type="GO" id="GO:0003677">
    <property type="term" value="F:DNA binding"/>
    <property type="evidence" value="ECO:0007669"/>
    <property type="project" value="UniProtKB-KW"/>
</dbReference>
<dbReference type="PROSITE" id="PS50967">
    <property type="entry name" value="HRDC"/>
    <property type="match status" value="1"/>
</dbReference>
<dbReference type="Proteomes" id="UP000294558">
    <property type="component" value="Unassembled WGS sequence"/>
</dbReference>
<dbReference type="Gene3D" id="1.10.486.10">
    <property type="entry name" value="PCRA, domain 4"/>
    <property type="match status" value="1"/>
</dbReference>
<dbReference type="PANTHER" id="PTHR11070">
    <property type="entry name" value="UVRD / RECB / PCRA DNA HELICASE FAMILY MEMBER"/>
    <property type="match status" value="1"/>
</dbReference>
<keyword evidence="2 11" id="KW-0547">Nucleotide-binding</keyword>
<dbReference type="Gene3D" id="3.40.50.300">
    <property type="entry name" value="P-loop containing nucleotide triphosphate hydrolases"/>
    <property type="match status" value="2"/>
</dbReference>
<dbReference type="GO" id="GO:0005524">
    <property type="term" value="F:ATP binding"/>
    <property type="evidence" value="ECO:0007669"/>
    <property type="project" value="UniProtKB-UniRule"/>
</dbReference>
<dbReference type="PANTHER" id="PTHR11070:SF2">
    <property type="entry name" value="ATP-DEPENDENT DNA HELICASE SRS2"/>
    <property type="match status" value="1"/>
</dbReference>
<evidence type="ECO:0000259" key="14">
    <source>
        <dbReference type="PROSITE" id="PS51198"/>
    </source>
</evidence>
<keyword evidence="3 11" id="KW-0378">Hydrolase</keyword>
<feature type="domain" description="HRDC" evidence="13">
    <location>
        <begin position="968"/>
        <end position="1049"/>
    </location>
</feature>
<gene>
    <name evidence="16" type="ORF">BDK89_2740</name>
</gene>
<dbReference type="PROSITE" id="PS51217">
    <property type="entry name" value="UVRD_HELICASE_CTER"/>
    <property type="match status" value="1"/>
</dbReference>
<feature type="domain" description="UvrD-like helicase C-terminal" evidence="15">
    <location>
        <begin position="549"/>
        <end position="813"/>
    </location>
</feature>
<evidence type="ECO:0000313" key="16">
    <source>
        <dbReference type="EMBL" id="TDT17135.1"/>
    </source>
</evidence>
<dbReference type="InterPro" id="IPR014017">
    <property type="entry name" value="DNA_helicase_UvrD-like_C"/>
</dbReference>
<comment type="caution">
    <text evidence="16">The sequence shown here is derived from an EMBL/GenBank/DDBJ whole genome shotgun (WGS) entry which is preliminary data.</text>
</comment>
<keyword evidence="4 11" id="KW-0347">Helicase</keyword>
<evidence type="ECO:0000256" key="5">
    <source>
        <dbReference type="ARBA" id="ARBA00022840"/>
    </source>
</evidence>
<keyword evidence="17" id="KW-1185">Reference proteome</keyword>
<dbReference type="Pfam" id="PF00570">
    <property type="entry name" value="HRDC"/>
    <property type="match status" value="1"/>
</dbReference>
<evidence type="ECO:0000256" key="12">
    <source>
        <dbReference type="SAM" id="MobiDB-lite"/>
    </source>
</evidence>
<evidence type="ECO:0000256" key="1">
    <source>
        <dbReference type="ARBA" id="ARBA00009922"/>
    </source>
</evidence>
<dbReference type="InterPro" id="IPR002121">
    <property type="entry name" value="HRDC_dom"/>
</dbReference>
<dbReference type="InterPro" id="IPR010997">
    <property type="entry name" value="HRDC-like_sf"/>
</dbReference>
<evidence type="ECO:0000256" key="9">
    <source>
        <dbReference type="ARBA" id="ARBA00034808"/>
    </source>
</evidence>
<evidence type="ECO:0000256" key="3">
    <source>
        <dbReference type="ARBA" id="ARBA00022801"/>
    </source>
</evidence>
<keyword evidence="5 11" id="KW-0067">ATP-binding</keyword>
<dbReference type="GO" id="GO:0000725">
    <property type="term" value="P:recombinational repair"/>
    <property type="evidence" value="ECO:0007669"/>
    <property type="project" value="TreeGrafter"/>
</dbReference>
<dbReference type="SUPFAM" id="SSF52540">
    <property type="entry name" value="P-loop containing nucleoside triphosphate hydrolases"/>
    <property type="match status" value="1"/>
</dbReference>
<dbReference type="SMART" id="SM00341">
    <property type="entry name" value="HRDC"/>
    <property type="match status" value="1"/>
</dbReference>
<dbReference type="PROSITE" id="PS51198">
    <property type="entry name" value="UVRD_HELICASE_ATP_BIND"/>
    <property type="match status" value="1"/>
</dbReference>
<evidence type="ECO:0000256" key="10">
    <source>
        <dbReference type="ARBA" id="ARBA00048988"/>
    </source>
</evidence>
<keyword evidence="7" id="KW-0413">Isomerase</keyword>
<dbReference type="AlphaFoldDB" id="A0A4R7I147"/>
<dbReference type="InterPro" id="IPR014016">
    <property type="entry name" value="UvrD-like_ATP-bd"/>
</dbReference>
<keyword evidence="6" id="KW-0238">DNA-binding</keyword>
<proteinExistence type="inferred from homology"/>
<dbReference type="EC" id="5.6.2.4" evidence="9"/>
<dbReference type="InterPro" id="IPR013986">
    <property type="entry name" value="DExx_box_DNA_helicase_dom_sf"/>
</dbReference>
<evidence type="ECO:0000256" key="11">
    <source>
        <dbReference type="PROSITE-ProRule" id="PRU00560"/>
    </source>
</evidence>
<evidence type="ECO:0000256" key="6">
    <source>
        <dbReference type="ARBA" id="ARBA00023125"/>
    </source>
</evidence>
<feature type="binding site" evidence="11">
    <location>
        <begin position="297"/>
        <end position="304"/>
    </location>
    <ligand>
        <name>ATP</name>
        <dbReference type="ChEBI" id="CHEBI:30616"/>
    </ligand>
</feature>
<dbReference type="InterPro" id="IPR044876">
    <property type="entry name" value="HRDC_dom_sf"/>
</dbReference>
<sequence>MVGRVISCVYCGGAHERPADVKRCWADQQSGNQSAGPSRSDPARPDDDAAPPAPPPAEPLFESRPTSSAPSTTSTSSTAVRRRPAGRPVAPATRAQASVALRRGPHALGRNVVVEAGAVAPPEWFDATRITIDESVLASPAEMLDQVRTAAASATGVVFELAAAFDDPPAQVDTRPAYEVGVEHEFLLDELHHLVWSNAVDARDDEHPRWLLVDQALAAGASAGGDADVTAADGRPLWLDGGPTRHHASIDGVDVVGRVAIEHGSLTGPGPNDSTAELAPDQLAAVTHGTGSARIIAPAGSGKTRVLTERARHLVTRWNVPPSAICLVAFNKRAQIEMAERLADVDGVQVRTLNSIALAIVNGTPPFAPTAGRRTTIDEPEVRRVIQRFVQTPRRRNVDPIAPWIEALSLVRLGLVPPEQAEMRYGGDVDGLAQMYPRFRAELDRGGVVDFDGQIDLAIATLLADPAARRAAQRACRLLLVDEFQDLTPAHLLLVRLLGAGGGSVFGVGDDDQTIYGYNGADPGWLIDYARWFPGAGDHPLEVNYRCPEPVVEVADRLLRHNRRRVDKTIRARPDAPGTWTVDDGDDTVATTVAAVRAAIDTGASPADVAVLTRVNALLAPVQVALGAAGIGVHGGVGTEFADRTSVRAALAWLRLASGRPFAPDDLIEAMRRPSRSLHPRIMEWVTEQGDPDSLQRLADRLNNERDAEKLGEFVGDIRRLTAMVRRRAPTDRIIATLVDDIGLGGAVSTLDDTRHGMNRGAQGDDLTALRQLAALHAASGADDGFESWLRGSLGARRPSAGVTLATVHRVKGQEWPHVVVHQAASDQFPHRLADDHEEERRLFHVAITRASQSLTVVPGGTPSPFVDELTTEPPDPSELHPEPPRPQRAERVTKAKRTAPDHPLLDRGTVIAVAGLTIVDQGQEWVVTAIEPDAAVAERNGSTRRFRIGASVETIGKQRGKLGARPGQVDAGSVVVFDLLRRFRDRARNGKPAYTVFDDKTLAAIADRRPTSLDELARVKGVGPAKLEQYGESVLAVVGDAMTPPQPD</sequence>
<dbReference type="OrthoDB" id="5240387at2"/>
<feature type="region of interest" description="Disordered" evidence="12">
    <location>
        <begin position="857"/>
        <end position="903"/>
    </location>
</feature>
<dbReference type="GO" id="GO:0043138">
    <property type="term" value="F:3'-5' DNA helicase activity"/>
    <property type="evidence" value="ECO:0007669"/>
    <property type="project" value="UniProtKB-EC"/>
</dbReference>
<dbReference type="CDD" id="cd17932">
    <property type="entry name" value="DEXQc_UvrD"/>
    <property type="match status" value="1"/>
</dbReference>
<evidence type="ECO:0000259" key="15">
    <source>
        <dbReference type="PROSITE" id="PS51217"/>
    </source>
</evidence>
<dbReference type="GO" id="GO:0016887">
    <property type="term" value="F:ATP hydrolysis activity"/>
    <property type="evidence" value="ECO:0007669"/>
    <property type="project" value="RHEA"/>
</dbReference>
<comment type="catalytic activity">
    <reaction evidence="10">
        <text>ATP + H2O = ADP + phosphate + H(+)</text>
        <dbReference type="Rhea" id="RHEA:13065"/>
        <dbReference type="ChEBI" id="CHEBI:15377"/>
        <dbReference type="ChEBI" id="CHEBI:15378"/>
        <dbReference type="ChEBI" id="CHEBI:30616"/>
        <dbReference type="ChEBI" id="CHEBI:43474"/>
        <dbReference type="ChEBI" id="CHEBI:456216"/>
        <dbReference type="EC" id="5.6.2.4"/>
    </reaction>
</comment>
<organism evidence="16 17">
    <name type="scientific">Ilumatobacter fluminis</name>
    <dbReference type="NCBI Taxonomy" id="467091"/>
    <lineage>
        <taxon>Bacteria</taxon>
        <taxon>Bacillati</taxon>
        <taxon>Actinomycetota</taxon>
        <taxon>Acidimicrobiia</taxon>
        <taxon>Acidimicrobiales</taxon>
        <taxon>Ilumatobacteraceae</taxon>
        <taxon>Ilumatobacter</taxon>
    </lineage>
</organism>
<feature type="compositionally biased region" description="Low complexity" evidence="12">
    <location>
        <begin position="86"/>
        <end position="95"/>
    </location>
</feature>
<dbReference type="InterPro" id="IPR027417">
    <property type="entry name" value="P-loop_NTPase"/>
</dbReference>
<dbReference type="Gene3D" id="1.10.10.160">
    <property type="match status" value="1"/>
</dbReference>
<dbReference type="EMBL" id="SOAU01000001">
    <property type="protein sequence ID" value="TDT17135.1"/>
    <property type="molecule type" value="Genomic_DNA"/>
</dbReference>
<feature type="compositionally biased region" description="Low complexity" evidence="12">
    <location>
        <begin position="63"/>
        <end position="79"/>
    </location>
</feature>
<evidence type="ECO:0000313" key="17">
    <source>
        <dbReference type="Proteomes" id="UP000294558"/>
    </source>
</evidence>
<feature type="region of interest" description="Disordered" evidence="12">
    <location>
        <begin position="24"/>
        <end position="98"/>
    </location>
</feature>
<evidence type="ECO:0000256" key="8">
    <source>
        <dbReference type="ARBA" id="ARBA00034617"/>
    </source>
</evidence>
<dbReference type="Pfam" id="PF00580">
    <property type="entry name" value="UvrD-helicase"/>
    <property type="match status" value="1"/>
</dbReference>
<feature type="compositionally biased region" description="Basic and acidic residues" evidence="12">
    <location>
        <begin position="878"/>
        <end position="903"/>
    </location>
</feature>
<comment type="similarity">
    <text evidence="1">Belongs to the helicase family. UvrD subfamily.</text>
</comment>
<evidence type="ECO:0000256" key="4">
    <source>
        <dbReference type="ARBA" id="ARBA00022806"/>
    </source>
</evidence>
<evidence type="ECO:0000259" key="13">
    <source>
        <dbReference type="PROSITE" id="PS50967"/>
    </source>
</evidence>
<protein>
    <recommendedName>
        <fullName evidence="9">DNA 3'-5' helicase</fullName>
        <ecNumber evidence="9">5.6.2.4</ecNumber>
    </recommendedName>
</protein>
<reference evidence="16 17" key="1">
    <citation type="submission" date="2019-03" db="EMBL/GenBank/DDBJ databases">
        <title>Sequencing the genomes of 1000 actinobacteria strains.</title>
        <authorList>
            <person name="Klenk H.-P."/>
        </authorList>
    </citation>
    <scope>NUCLEOTIDE SEQUENCE [LARGE SCALE GENOMIC DNA]</scope>
    <source>
        <strain evidence="16 17">DSM 18936</strain>
    </source>
</reference>
<accession>A0A4R7I147</accession>
<dbReference type="Pfam" id="PF13361">
    <property type="entry name" value="UvrD_C"/>
    <property type="match status" value="2"/>
</dbReference>